<accession>A0ABP5RR85</accession>
<feature type="region of interest" description="Disordered" evidence="1">
    <location>
        <begin position="211"/>
        <end position="248"/>
    </location>
</feature>
<feature type="compositionally biased region" description="Low complexity" evidence="1">
    <location>
        <begin position="211"/>
        <end position="230"/>
    </location>
</feature>
<dbReference type="Proteomes" id="UP001500305">
    <property type="component" value="Unassembled WGS sequence"/>
</dbReference>
<dbReference type="EMBL" id="BAAATR010000034">
    <property type="protein sequence ID" value="GAA2267300.1"/>
    <property type="molecule type" value="Genomic_DNA"/>
</dbReference>
<proteinExistence type="predicted"/>
<keyword evidence="3" id="KW-1185">Reference proteome</keyword>
<dbReference type="RefSeq" id="WP_344639713.1">
    <property type="nucleotide sequence ID" value="NZ_BAAATR010000034.1"/>
</dbReference>
<name>A0ABP5RR85_9ACTN</name>
<evidence type="ECO:0000313" key="3">
    <source>
        <dbReference type="Proteomes" id="UP001500305"/>
    </source>
</evidence>
<comment type="caution">
    <text evidence="2">The sequence shown here is derived from an EMBL/GenBank/DDBJ whole genome shotgun (WGS) entry which is preliminary data.</text>
</comment>
<organism evidence="2 3">
    <name type="scientific">Kitasatospora cystarginea</name>
    <dbReference type="NCBI Taxonomy" id="58350"/>
    <lineage>
        <taxon>Bacteria</taxon>
        <taxon>Bacillati</taxon>
        <taxon>Actinomycetota</taxon>
        <taxon>Actinomycetes</taxon>
        <taxon>Kitasatosporales</taxon>
        <taxon>Streptomycetaceae</taxon>
        <taxon>Kitasatospora</taxon>
    </lineage>
</organism>
<sequence length="248" mass="27841">MTVPRHARTTDLAFGWDFDWGEFVVAPRRLEPAVEEILDEAGFWYRAESLGAWYMHRSVPMFEQADAAAAAIGLLAAAGKRVRNWHAPQQRSADVVRHYAWLTSQAPFPHAEATSEAACAEAGRRLSKLQSPDSRTVTELIARGELLVEARRTFDENEWMIASERGKPDHYLELRHHLPRHETSVTGDVPEAFAGHVRRSFRQLILRETRPPASTRARAAALTSRAFAPRQAHDSAAHTPAATPGRRR</sequence>
<protein>
    <submittedName>
        <fullName evidence="2">Uncharacterized protein</fullName>
    </submittedName>
</protein>
<evidence type="ECO:0000256" key="1">
    <source>
        <dbReference type="SAM" id="MobiDB-lite"/>
    </source>
</evidence>
<gene>
    <name evidence="2" type="ORF">GCM10010430_60620</name>
</gene>
<reference evidence="3" key="1">
    <citation type="journal article" date="2019" name="Int. J. Syst. Evol. Microbiol.">
        <title>The Global Catalogue of Microorganisms (GCM) 10K type strain sequencing project: providing services to taxonomists for standard genome sequencing and annotation.</title>
        <authorList>
            <consortium name="The Broad Institute Genomics Platform"/>
            <consortium name="The Broad Institute Genome Sequencing Center for Infectious Disease"/>
            <person name="Wu L."/>
            <person name="Ma J."/>
        </authorList>
    </citation>
    <scope>NUCLEOTIDE SEQUENCE [LARGE SCALE GENOMIC DNA]</scope>
    <source>
        <strain evidence="3">JCM 7356</strain>
    </source>
</reference>
<evidence type="ECO:0000313" key="2">
    <source>
        <dbReference type="EMBL" id="GAA2267300.1"/>
    </source>
</evidence>